<comment type="caution">
    <text evidence="2">The sequence shown here is derived from an EMBL/GenBank/DDBJ whole genome shotgun (WGS) entry which is preliminary data.</text>
</comment>
<gene>
    <name evidence="2" type="ORF">ACFQIC_20270</name>
</gene>
<evidence type="ECO:0000259" key="1">
    <source>
        <dbReference type="Pfam" id="PF06983"/>
    </source>
</evidence>
<protein>
    <submittedName>
        <fullName evidence="2">VOC family protein</fullName>
    </submittedName>
</protein>
<dbReference type="InterPro" id="IPR028973">
    <property type="entry name" value="PhnB-like"/>
</dbReference>
<accession>A0ABW2ES81</accession>
<evidence type="ECO:0000313" key="2">
    <source>
        <dbReference type="EMBL" id="MFC7064132.1"/>
    </source>
</evidence>
<feature type="domain" description="PhnB-like" evidence="1">
    <location>
        <begin position="3"/>
        <end position="131"/>
    </location>
</feature>
<dbReference type="CDD" id="cd06588">
    <property type="entry name" value="PhnB_like"/>
    <property type="match status" value="1"/>
</dbReference>
<proteinExistence type="predicted"/>
<dbReference type="Proteomes" id="UP001596410">
    <property type="component" value="Unassembled WGS sequence"/>
</dbReference>
<dbReference type="EMBL" id="JBHSZV010000064">
    <property type="protein sequence ID" value="MFC7064132.1"/>
    <property type="molecule type" value="Genomic_DNA"/>
</dbReference>
<evidence type="ECO:0000313" key="3">
    <source>
        <dbReference type="Proteomes" id="UP001596410"/>
    </source>
</evidence>
<dbReference type="Gene3D" id="3.10.180.10">
    <property type="entry name" value="2,3-Dihydroxybiphenyl 1,2-Dioxygenase, domain 1"/>
    <property type="match status" value="1"/>
</dbReference>
<reference evidence="3" key="1">
    <citation type="journal article" date="2019" name="Int. J. Syst. Evol. Microbiol.">
        <title>The Global Catalogue of Microorganisms (GCM) 10K type strain sequencing project: providing services to taxonomists for standard genome sequencing and annotation.</title>
        <authorList>
            <consortium name="The Broad Institute Genomics Platform"/>
            <consortium name="The Broad Institute Genome Sequencing Center for Infectious Disease"/>
            <person name="Wu L."/>
            <person name="Ma J."/>
        </authorList>
    </citation>
    <scope>NUCLEOTIDE SEQUENCE [LARGE SCALE GENOMIC DNA]</scope>
    <source>
        <strain evidence="3">CGMCC 4.1621</strain>
    </source>
</reference>
<dbReference type="PANTHER" id="PTHR33990">
    <property type="entry name" value="PROTEIN YJDN-RELATED"/>
    <property type="match status" value="1"/>
</dbReference>
<dbReference type="InterPro" id="IPR029068">
    <property type="entry name" value="Glyas_Bleomycin-R_OHBP_Dase"/>
</dbReference>
<keyword evidence="3" id="KW-1185">Reference proteome</keyword>
<dbReference type="SUPFAM" id="SSF54593">
    <property type="entry name" value="Glyoxalase/Bleomycin resistance protein/Dihydroxybiphenyl dioxygenase"/>
    <property type="match status" value="1"/>
</dbReference>
<dbReference type="RefSeq" id="WP_204708973.1">
    <property type="nucleotide sequence ID" value="NZ_JBHSZV010000064.1"/>
</dbReference>
<dbReference type="Pfam" id="PF06983">
    <property type="entry name" value="3-dmu-9_3-mt"/>
    <property type="match status" value="1"/>
</dbReference>
<name>A0ABW2ES81_9BACI</name>
<sequence>MQQQITPYLTFNGHAKEAIEFYKTVLDAEVTDLQTFGETKFETPPELDHRILHARLQKGPILLMFSDNFSGEDAQVGSQISLVMELKDEEEIKRIYHSFCEEGTIFMELQDTFWGATFAKVKDKFGITWDLNLQK</sequence>
<dbReference type="PANTHER" id="PTHR33990:SF1">
    <property type="entry name" value="PROTEIN YJDN"/>
    <property type="match status" value="1"/>
</dbReference>
<organism evidence="2 3">
    <name type="scientific">Halobacillus seohaensis</name>
    <dbReference type="NCBI Taxonomy" id="447421"/>
    <lineage>
        <taxon>Bacteria</taxon>
        <taxon>Bacillati</taxon>
        <taxon>Bacillota</taxon>
        <taxon>Bacilli</taxon>
        <taxon>Bacillales</taxon>
        <taxon>Bacillaceae</taxon>
        <taxon>Halobacillus</taxon>
    </lineage>
</organism>